<dbReference type="Proteomes" id="UP001596978">
    <property type="component" value="Unassembled WGS sequence"/>
</dbReference>
<evidence type="ECO:0000313" key="3">
    <source>
        <dbReference type="Proteomes" id="UP001596978"/>
    </source>
</evidence>
<reference evidence="3" key="1">
    <citation type="journal article" date="2019" name="Int. J. Syst. Evol. Microbiol.">
        <title>The Global Catalogue of Microorganisms (GCM) 10K type strain sequencing project: providing services to taxonomists for standard genome sequencing and annotation.</title>
        <authorList>
            <consortium name="The Broad Institute Genomics Platform"/>
            <consortium name="The Broad Institute Genome Sequencing Center for Infectious Disease"/>
            <person name="Wu L."/>
            <person name="Ma J."/>
        </authorList>
    </citation>
    <scope>NUCLEOTIDE SEQUENCE [LARGE SCALE GENOMIC DNA]</scope>
    <source>
        <strain evidence="3">CCUG 62952</strain>
    </source>
</reference>
<evidence type="ECO:0000313" key="2">
    <source>
        <dbReference type="EMBL" id="MFD0862171.1"/>
    </source>
</evidence>
<dbReference type="EMBL" id="JBHTJH010000004">
    <property type="protein sequence ID" value="MFD0862171.1"/>
    <property type="molecule type" value="Genomic_DNA"/>
</dbReference>
<keyword evidence="1" id="KW-1133">Transmembrane helix</keyword>
<keyword evidence="3" id="KW-1185">Reference proteome</keyword>
<name>A0ABW3CZP0_9FLAO</name>
<keyword evidence="1" id="KW-0472">Membrane</keyword>
<gene>
    <name evidence="2" type="ORF">ACFQ1M_08115</name>
</gene>
<feature type="transmembrane region" description="Helical" evidence="1">
    <location>
        <begin position="12"/>
        <end position="33"/>
    </location>
</feature>
<accession>A0ABW3CZP0</accession>
<evidence type="ECO:0000256" key="1">
    <source>
        <dbReference type="SAM" id="Phobius"/>
    </source>
</evidence>
<comment type="caution">
    <text evidence="2">The sequence shown here is derived from an EMBL/GenBank/DDBJ whole genome shotgun (WGS) entry which is preliminary data.</text>
</comment>
<sequence length="163" mass="19411">MHFSNSALKKKMPVIYFLLFLGIGLSFFGMKILKDHNKGMALVFIMPTLFLVLFSWFVYKNVKYFEYDSDGDVLNFINRGMFISNFINYRENRAEFPKVKLSHYKINDYVIYRTLNVYVKTKNHRVKRLRFNITFLNKKKIKALKSSLNKVIRNNKKALNARS</sequence>
<feature type="transmembrane region" description="Helical" evidence="1">
    <location>
        <begin position="39"/>
        <end position="59"/>
    </location>
</feature>
<keyword evidence="1" id="KW-0812">Transmembrane</keyword>
<organism evidence="2 3">
    <name type="scientific">Sungkyunkwania multivorans</name>
    <dbReference type="NCBI Taxonomy" id="1173618"/>
    <lineage>
        <taxon>Bacteria</taxon>
        <taxon>Pseudomonadati</taxon>
        <taxon>Bacteroidota</taxon>
        <taxon>Flavobacteriia</taxon>
        <taxon>Flavobacteriales</taxon>
        <taxon>Flavobacteriaceae</taxon>
        <taxon>Sungkyunkwania</taxon>
    </lineage>
</organism>
<evidence type="ECO:0008006" key="4">
    <source>
        <dbReference type="Google" id="ProtNLM"/>
    </source>
</evidence>
<protein>
    <recommendedName>
        <fullName evidence="4">Photosystem I assembly protein Ycf4</fullName>
    </recommendedName>
</protein>
<proteinExistence type="predicted"/>